<gene>
    <name evidence="2" type="ORF">CAY53_11365</name>
</gene>
<dbReference type="EMBL" id="CP021255">
    <property type="protein sequence ID" value="AVD71999.1"/>
    <property type="molecule type" value="Genomic_DNA"/>
</dbReference>
<evidence type="ECO:0000313" key="3">
    <source>
        <dbReference type="Proteomes" id="UP000239867"/>
    </source>
</evidence>
<protein>
    <recommendedName>
        <fullName evidence="1">Transposase InsH N-terminal domain-containing protein</fullName>
    </recommendedName>
</protein>
<proteinExistence type="predicted"/>
<reference evidence="2 3" key="1">
    <citation type="journal article" date="2018" name="MBio">
        <title>Insights into the evolution of host association through the isolation and characterization of a novel human periodontal pathobiont, Desulfobulbus oralis.</title>
        <authorList>
            <person name="Cross K.L."/>
            <person name="Chirania P."/>
            <person name="Xiong W."/>
            <person name="Beall C.J."/>
            <person name="Elkins J.G."/>
            <person name="Giannone R.J."/>
            <person name="Griffen A.L."/>
            <person name="Guss A.M."/>
            <person name="Hettich R.L."/>
            <person name="Joshi S.S."/>
            <person name="Mokrzan E.M."/>
            <person name="Martin R.K."/>
            <person name="Zhulin I.B."/>
            <person name="Leys E.J."/>
            <person name="Podar M."/>
        </authorList>
    </citation>
    <scope>NUCLEOTIDE SEQUENCE [LARGE SCALE GENOMIC DNA]</scope>
    <source>
        <strain evidence="2 3">ORNL</strain>
    </source>
</reference>
<organism evidence="2 3">
    <name type="scientific">Desulfobulbus oralis</name>
    <dbReference type="NCBI Taxonomy" id="1986146"/>
    <lineage>
        <taxon>Bacteria</taxon>
        <taxon>Pseudomonadati</taxon>
        <taxon>Thermodesulfobacteriota</taxon>
        <taxon>Desulfobulbia</taxon>
        <taxon>Desulfobulbales</taxon>
        <taxon>Desulfobulbaceae</taxon>
        <taxon>Desulfobulbus</taxon>
    </lineage>
</organism>
<keyword evidence="3" id="KW-1185">Reference proteome</keyword>
<accession>A0A2L1GQN7</accession>
<evidence type="ECO:0000313" key="2">
    <source>
        <dbReference type="EMBL" id="AVD71999.1"/>
    </source>
</evidence>
<dbReference type="KEGG" id="deo:CAY53_11365"/>
<dbReference type="AlphaFoldDB" id="A0A2L1GQN7"/>
<dbReference type="Pfam" id="PF05598">
    <property type="entry name" value="DUF772"/>
    <property type="match status" value="1"/>
</dbReference>
<name>A0A2L1GQN7_9BACT</name>
<dbReference type="Proteomes" id="UP000239867">
    <property type="component" value="Chromosome"/>
</dbReference>
<evidence type="ECO:0000259" key="1">
    <source>
        <dbReference type="Pfam" id="PF05598"/>
    </source>
</evidence>
<dbReference type="InterPro" id="IPR008490">
    <property type="entry name" value="Transposase_InsH_N"/>
</dbReference>
<sequence>MSLGRRQAEQKSMWLIYDQLPQSQGHVFYERLQKLLRQKAFDAFLEKLCAPFYAEKLGRRSIPPGRYFRMLLIGYFEGIDSERGICWRCADSLSLREFLQLGPTESVPDHSSLSLLSH</sequence>
<feature type="domain" description="Transposase InsH N-terminal" evidence="1">
    <location>
        <begin position="24"/>
        <end position="114"/>
    </location>
</feature>